<dbReference type="EMBL" id="LWMH01000001">
    <property type="protein sequence ID" value="KZS47138.1"/>
    <property type="molecule type" value="Genomic_DNA"/>
</dbReference>
<evidence type="ECO:0000256" key="1">
    <source>
        <dbReference type="SAM" id="MobiDB-lite"/>
    </source>
</evidence>
<feature type="region of interest" description="Disordered" evidence="1">
    <location>
        <begin position="243"/>
        <end position="270"/>
    </location>
</feature>
<dbReference type="AlphaFoldDB" id="A0A163KCT9"/>
<gene>
    <name evidence="3" type="ORF">AWU65_14995</name>
</gene>
<reference evidence="3" key="1">
    <citation type="journal article" date="2016" name="Genome Announc.">
        <title>Draft genomes of two strains of Paenibacillus glucanolyticus with capability to degrade lignocellulose.</title>
        <authorList>
            <person name="Mathews S.L."/>
            <person name="Pawlak J."/>
            <person name="Grunden A.M."/>
        </authorList>
    </citation>
    <scope>NUCLEOTIDE SEQUENCE [LARGE SCALE GENOMIC DNA]</scope>
    <source>
        <strain evidence="3">SLM1</strain>
    </source>
</reference>
<name>A0A163KCT9_9BACL</name>
<dbReference type="Pfam" id="PF06013">
    <property type="entry name" value="WXG100"/>
    <property type="match status" value="1"/>
</dbReference>
<keyword evidence="4" id="KW-1185">Reference proteome</keyword>
<accession>A0A163KCT9</accession>
<dbReference type="Pfam" id="PF15532">
    <property type="entry name" value="Ntox30"/>
    <property type="match status" value="1"/>
</dbReference>
<dbReference type="GeneID" id="97557471"/>
<evidence type="ECO:0000313" key="3">
    <source>
        <dbReference type="EMBL" id="KZS47138.1"/>
    </source>
</evidence>
<sequence length="398" mass="44110">MTKILVPPEVLLAVSDQFDRASDQLETNKNTLNQQIQMLVSCWDGTTCSRFYYDFQQAYRDMKLTIEHMQVTSQELKRIAYRFMQVDNEADHTDHRCLAPQLVIPDGMSEVHSGKGIEEKSFGDQLKDLGDEAKAFAEGAKSGATALWSSVKDTANSLIEDPIGTGKQMAYDATVGTAEEIVNTTVWGAKMAFDVGDTREKFDERIQTEQERMNEMGMSTYLGQQGALILGGVALNRVGVKKTPNLRHDAGGDGSKEQGNAGKNHSKNIDLSKIGTGNIGDFQGVTDVNDLISRIPPDAKQIPWREVPGGAKEGVKFRWLDESGKTWDIRAHSVDLSAPSGSNAANGWIYRVEVKQVDPKWKWTMDSNGNFHKENVLRANSPHYDESIANDTHIPFTP</sequence>
<dbReference type="InterPro" id="IPR036689">
    <property type="entry name" value="ESAT-6-like_sf"/>
</dbReference>
<dbReference type="Proteomes" id="UP000076796">
    <property type="component" value="Unassembled WGS sequence"/>
</dbReference>
<feature type="domain" description="Bacterial toxin 30" evidence="2">
    <location>
        <begin position="290"/>
        <end position="396"/>
    </location>
</feature>
<dbReference type="RefSeq" id="WP_063478694.1">
    <property type="nucleotide sequence ID" value="NZ_CP147845.1"/>
</dbReference>
<dbReference type="Gene3D" id="1.10.287.850">
    <property type="entry name" value="HP0062-like domain"/>
    <property type="match status" value="1"/>
</dbReference>
<dbReference type="OrthoDB" id="2590837at2"/>
<evidence type="ECO:0000259" key="2">
    <source>
        <dbReference type="Pfam" id="PF15532"/>
    </source>
</evidence>
<dbReference type="NCBIfam" id="TIGR03930">
    <property type="entry name" value="WXG100_ESAT6"/>
    <property type="match status" value="1"/>
</dbReference>
<dbReference type="SUPFAM" id="SSF140453">
    <property type="entry name" value="EsxAB dimer-like"/>
    <property type="match status" value="1"/>
</dbReference>
<dbReference type="InterPro" id="IPR029111">
    <property type="entry name" value="Ntox30"/>
</dbReference>
<feature type="compositionally biased region" description="Basic and acidic residues" evidence="1">
    <location>
        <begin position="246"/>
        <end position="256"/>
    </location>
</feature>
<dbReference type="InterPro" id="IPR010310">
    <property type="entry name" value="T7SS_ESAT-6-like"/>
</dbReference>
<proteinExistence type="predicted"/>
<evidence type="ECO:0000313" key="4">
    <source>
        <dbReference type="Proteomes" id="UP000076796"/>
    </source>
</evidence>
<organism evidence="3 4">
    <name type="scientific">Paenibacillus glucanolyticus</name>
    <dbReference type="NCBI Taxonomy" id="59843"/>
    <lineage>
        <taxon>Bacteria</taxon>
        <taxon>Bacillati</taxon>
        <taxon>Bacillota</taxon>
        <taxon>Bacilli</taxon>
        <taxon>Bacillales</taxon>
        <taxon>Paenibacillaceae</taxon>
        <taxon>Paenibacillus</taxon>
    </lineage>
</organism>
<comment type="caution">
    <text evidence="3">The sequence shown here is derived from an EMBL/GenBank/DDBJ whole genome shotgun (WGS) entry which is preliminary data.</text>
</comment>
<protein>
    <recommendedName>
        <fullName evidence="2">Bacterial toxin 30 domain-containing protein</fullName>
    </recommendedName>
</protein>